<sequence length="360" mass="38173">MSKPLALMMAGGTGGHVFPALATANKLQQAGYDIHWLGTIKGIESRLVPAANIDITYLKVTGMRGKGFVTLLKAPFLLLSSILQAYKEIGRLQPNVVVGMGGFASGPGAVAAWLRGVPLVIHEQNAVAGTTNRLSAKIATRVLQAFDHAFAGREHKEVVGNPVRDELTEVPAPQLRVRTDDQPLRLLIVGGSLGALALNELVPEAVALMPEASRPKIFHQAGNGKQESTSERYATLKVDAVVEAFIDDMLTAYSNADLVICRAGALTVSELACIGLAAILVPLPHAIDDHQTKNAEWLVENGAAICFKQEQLSAEKLAQQLIMLTADKGKLLAMAESGRACALPDAADRVAKICEEVALG</sequence>
<dbReference type="GO" id="GO:0051301">
    <property type="term" value="P:cell division"/>
    <property type="evidence" value="ECO:0007669"/>
    <property type="project" value="UniProtKB-KW"/>
</dbReference>
<accession>A0A3N2D4T0</accession>
<reference evidence="13 14" key="1">
    <citation type="submission" date="2018-11" db="EMBL/GenBank/DDBJ databases">
        <title>Genomic Encyclopedia of Type Strains, Phase IV (KMG-IV): sequencing the most valuable type-strain genomes for metagenomic binning, comparative biology and taxonomic classification.</title>
        <authorList>
            <person name="Goeker M."/>
        </authorList>
    </citation>
    <scope>NUCLEOTIDE SEQUENCE [LARGE SCALE GENOMIC DNA]</scope>
    <source>
        <strain evidence="13 14">DSM 100316</strain>
    </source>
</reference>
<dbReference type="UniPathway" id="UPA00219"/>
<feature type="binding site" evidence="10">
    <location>
        <position position="164"/>
    </location>
    <ligand>
        <name>UDP-N-acetyl-alpha-D-glucosamine</name>
        <dbReference type="ChEBI" id="CHEBI:57705"/>
    </ligand>
</feature>
<comment type="caution">
    <text evidence="13">The sequence shown here is derived from an EMBL/GenBank/DDBJ whole genome shotgun (WGS) entry which is preliminary data.</text>
</comment>
<dbReference type="AlphaFoldDB" id="A0A3N2D4T0"/>
<dbReference type="InterPro" id="IPR006009">
    <property type="entry name" value="GlcNAc_MurG"/>
</dbReference>
<keyword evidence="9 10" id="KW-0961">Cell wall biogenesis/degradation</keyword>
<keyword evidence="3 10" id="KW-0328">Glycosyltransferase</keyword>
<comment type="catalytic activity">
    <reaction evidence="10">
        <text>di-trans,octa-cis-undecaprenyl diphospho-N-acetyl-alpha-D-muramoyl-L-alanyl-D-glutamyl-meso-2,6-diaminopimeloyl-D-alanyl-D-alanine + UDP-N-acetyl-alpha-D-glucosamine = di-trans,octa-cis-undecaprenyl diphospho-[N-acetyl-alpha-D-glucosaminyl-(1-&gt;4)]-N-acetyl-alpha-D-muramoyl-L-alanyl-D-glutamyl-meso-2,6-diaminopimeloyl-D-alanyl-D-alanine + UDP + H(+)</text>
        <dbReference type="Rhea" id="RHEA:31227"/>
        <dbReference type="ChEBI" id="CHEBI:15378"/>
        <dbReference type="ChEBI" id="CHEBI:57705"/>
        <dbReference type="ChEBI" id="CHEBI:58223"/>
        <dbReference type="ChEBI" id="CHEBI:61387"/>
        <dbReference type="ChEBI" id="CHEBI:61388"/>
        <dbReference type="EC" id="2.4.1.227"/>
    </reaction>
</comment>
<evidence type="ECO:0000259" key="12">
    <source>
        <dbReference type="Pfam" id="PF04101"/>
    </source>
</evidence>
<dbReference type="HAMAP" id="MF_00033">
    <property type="entry name" value="MurG"/>
    <property type="match status" value="1"/>
</dbReference>
<dbReference type="GO" id="GO:0071555">
    <property type="term" value="P:cell wall organization"/>
    <property type="evidence" value="ECO:0007669"/>
    <property type="project" value="UniProtKB-KW"/>
</dbReference>
<evidence type="ECO:0000256" key="4">
    <source>
        <dbReference type="ARBA" id="ARBA00022679"/>
    </source>
</evidence>
<evidence type="ECO:0000256" key="3">
    <source>
        <dbReference type="ARBA" id="ARBA00022676"/>
    </source>
</evidence>
<dbReference type="EC" id="2.4.1.227" evidence="10"/>
<keyword evidence="14" id="KW-1185">Reference proteome</keyword>
<evidence type="ECO:0000313" key="13">
    <source>
        <dbReference type="EMBL" id="ROR94781.1"/>
    </source>
</evidence>
<dbReference type="PANTHER" id="PTHR21015">
    <property type="entry name" value="UDP-N-ACETYLGLUCOSAMINE--N-ACETYLMURAMYL-(PENTAPEPTIDE) PYROPHOSPHORYL-UNDECAPRENOL N-ACETYLGLUCOSAMINE TRANSFERASE 1"/>
    <property type="match status" value="1"/>
</dbReference>
<gene>
    <name evidence="10" type="primary">murG</name>
    <name evidence="13" type="ORF">EDC56_3924</name>
</gene>
<evidence type="ECO:0000256" key="5">
    <source>
        <dbReference type="ARBA" id="ARBA00022960"/>
    </source>
</evidence>
<feature type="binding site" evidence="10">
    <location>
        <begin position="265"/>
        <end position="270"/>
    </location>
    <ligand>
        <name>UDP-N-acetyl-alpha-D-glucosamine</name>
        <dbReference type="ChEBI" id="CHEBI:57705"/>
    </ligand>
</feature>
<dbReference type="GO" id="GO:0008360">
    <property type="term" value="P:regulation of cell shape"/>
    <property type="evidence" value="ECO:0007669"/>
    <property type="project" value="UniProtKB-KW"/>
</dbReference>
<evidence type="ECO:0000256" key="6">
    <source>
        <dbReference type="ARBA" id="ARBA00022984"/>
    </source>
</evidence>
<evidence type="ECO:0000256" key="2">
    <source>
        <dbReference type="ARBA" id="ARBA00022618"/>
    </source>
</evidence>
<organism evidence="13 14">
    <name type="scientific">Sinobacterium caligoides</name>
    <dbReference type="NCBI Taxonomy" id="933926"/>
    <lineage>
        <taxon>Bacteria</taxon>
        <taxon>Pseudomonadati</taxon>
        <taxon>Pseudomonadota</taxon>
        <taxon>Gammaproteobacteria</taxon>
        <taxon>Cellvibrionales</taxon>
        <taxon>Spongiibacteraceae</taxon>
        <taxon>Sinobacterium</taxon>
    </lineage>
</organism>
<keyword evidence="2 10" id="KW-0132">Cell division</keyword>
<comment type="subcellular location">
    <subcellularLocation>
        <location evidence="10">Cell membrane</location>
        <topology evidence="10">Peripheral membrane protein</topology>
        <orientation evidence="10">Cytoplasmic side</orientation>
    </subcellularLocation>
</comment>
<dbReference type="InterPro" id="IPR004276">
    <property type="entry name" value="GlycoTrans_28_N"/>
</dbReference>
<dbReference type="PANTHER" id="PTHR21015:SF22">
    <property type="entry name" value="GLYCOSYLTRANSFERASE"/>
    <property type="match status" value="1"/>
</dbReference>
<protein>
    <recommendedName>
        <fullName evidence="10">UDP-N-acetylglucosamine--N-acetylmuramyl-(pentapeptide) pyrophosphoryl-undecaprenol N-acetylglucosamine transferase</fullName>
        <ecNumber evidence="10">2.4.1.227</ecNumber>
    </recommendedName>
    <alternativeName>
        <fullName evidence="10">Undecaprenyl-PP-MurNAc-pentapeptide-UDPGlcNAc GlcNAc transferase</fullName>
    </alternativeName>
</protein>
<dbReference type="GO" id="GO:0005886">
    <property type="term" value="C:plasma membrane"/>
    <property type="evidence" value="ECO:0007669"/>
    <property type="project" value="UniProtKB-SubCell"/>
</dbReference>
<evidence type="ECO:0000256" key="10">
    <source>
        <dbReference type="HAMAP-Rule" id="MF_00033"/>
    </source>
</evidence>
<comment type="pathway">
    <text evidence="10">Cell wall biogenesis; peptidoglycan biosynthesis.</text>
</comment>
<feature type="binding site" evidence="10">
    <location>
        <position position="291"/>
    </location>
    <ligand>
        <name>UDP-N-acetyl-alpha-D-glucosamine</name>
        <dbReference type="ChEBI" id="CHEBI:57705"/>
    </ligand>
</feature>
<dbReference type="Gene3D" id="3.40.50.2000">
    <property type="entry name" value="Glycogen Phosphorylase B"/>
    <property type="match status" value="2"/>
</dbReference>
<feature type="domain" description="Glycosyl transferase family 28 C-terminal" evidence="12">
    <location>
        <begin position="186"/>
        <end position="349"/>
    </location>
</feature>
<dbReference type="OrthoDB" id="9808936at2"/>
<dbReference type="Pfam" id="PF03033">
    <property type="entry name" value="Glyco_transf_28"/>
    <property type="match status" value="1"/>
</dbReference>
<keyword evidence="8 10" id="KW-0131">Cell cycle</keyword>
<dbReference type="CDD" id="cd03785">
    <property type="entry name" value="GT28_MurG"/>
    <property type="match status" value="1"/>
</dbReference>
<feature type="binding site" evidence="10">
    <location>
        <begin position="13"/>
        <end position="15"/>
    </location>
    <ligand>
        <name>UDP-N-acetyl-alpha-D-glucosamine</name>
        <dbReference type="ChEBI" id="CHEBI:57705"/>
    </ligand>
</feature>
<keyword evidence="7 10" id="KW-0472">Membrane</keyword>
<dbReference type="SUPFAM" id="SSF53756">
    <property type="entry name" value="UDP-Glycosyltransferase/glycogen phosphorylase"/>
    <property type="match status" value="1"/>
</dbReference>
<evidence type="ECO:0000256" key="8">
    <source>
        <dbReference type="ARBA" id="ARBA00023306"/>
    </source>
</evidence>
<dbReference type="InterPro" id="IPR007235">
    <property type="entry name" value="Glyco_trans_28_C"/>
</dbReference>
<dbReference type="RefSeq" id="WP_123714230.1">
    <property type="nucleotide sequence ID" value="NZ_RKHR01000011.1"/>
</dbReference>
<proteinExistence type="inferred from homology"/>
<dbReference type="GO" id="GO:0051991">
    <property type="term" value="F:UDP-N-acetyl-D-glucosamine:N-acetylmuramoyl-L-alanyl-D-glutamyl-meso-2,6-diaminopimelyl-D-alanyl-D-alanine-diphosphoundecaprenol 4-beta-N-acetylglucosaminlytransferase activity"/>
    <property type="evidence" value="ECO:0007669"/>
    <property type="project" value="RHEA"/>
</dbReference>
<dbReference type="NCBIfam" id="TIGR01133">
    <property type="entry name" value="murG"/>
    <property type="match status" value="1"/>
</dbReference>
<dbReference type="EMBL" id="RKHR01000011">
    <property type="protein sequence ID" value="ROR94781.1"/>
    <property type="molecule type" value="Genomic_DNA"/>
</dbReference>
<evidence type="ECO:0000313" key="14">
    <source>
        <dbReference type="Proteomes" id="UP000275394"/>
    </source>
</evidence>
<name>A0A3N2D4T0_9GAMM</name>
<evidence type="ECO:0000256" key="1">
    <source>
        <dbReference type="ARBA" id="ARBA00022475"/>
    </source>
</evidence>
<comment type="function">
    <text evidence="10">Cell wall formation. Catalyzes the transfer of a GlcNAc subunit on undecaprenyl-pyrophosphoryl-MurNAc-pentapeptide (lipid intermediate I) to form undecaprenyl-pyrophosphoryl-MurNAc-(pentapeptide)GlcNAc (lipid intermediate II).</text>
</comment>
<dbReference type="GO" id="GO:0050511">
    <property type="term" value="F:undecaprenyldiphospho-muramoylpentapeptide beta-N-acetylglucosaminyltransferase activity"/>
    <property type="evidence" value="ECO:0007669"/>
    <property type="project" value="UniProtKB-UniRule"/>
</dbReference>
<feature type="binding site" evidence="10">
    <location>
        <position position="125"/>
    </location>
    <ligand>
        <name>UDP-N-acetyl-alpha-D-glucosamine</name>
        <dbReference type="ChEBI" id="CHEBI:57705"/>
    </ligand>
</feature>
<keyword evidence="1 10" id="KW-1003">Cell membrane</keyword>
<evidence type="ECO:0000259" key="11">
    <source>
        <dbReference type="Pfam" id="PF03033"/>
    </source>
</evidence>
<dbReference type="Pfam" id="PF04101">
    <property type="entry name" value="Glyco_tran_28_C"/>
    <property type="match status" value="1"/>
</dbReference>
<dbReference type="Proteomes" id="UP000275394">
    <property type="component" value="Unassembled WGS sequence"/>
</dbReference>
<feature type="binding site" evidence="10">
    <location>
        <position position="246"/>
    </location>
    <ligand>
        <name>UDP-N-acetyl-alpha-D-glucosamine</name>
        <dbReference type="ChEBI" id="CHEBI:57705"/>
    </ligand>
</feature>
<feature type="binding site" evidence="10">
    <location>
        <position position="192"/>
    </location>
    <ligand>
        <name>UDP-N-acetyl-alpha-D-glucosamine</name>
        <dbReference type="ChEBI" id="CHEBI:57705"/>
    </ligand>
</feature>
<evidence type="ECO:0000256" key="9">
    <source>
        <dbReference type="ARBA" id="ARBA00023316"/>
    </source>
</evidence>
<comment type="similarity">
    <text evidence="10">Belongs to the glycosyltransferase 28 family. MurG subfamily.</text>
</comment>
<keyword evidence="6 10" id="KW-0573">Peptidoglycan synthesis</keyword>
<feature type="domain" description="Glycosyltransferase family 28 N-terminal" evidence="11">
    <location>
        <begin position="7"/>
        <end position="143"/>
    </location>
</feature>
<keyword evidence="4 10" id="KW-0808">Transferase</keyword>
<evidence type="ECO:0000256" key="7">
    <source>
        <dbReference type="ARBA" id="ARBA00023136"/>
    </source>
</evidence>
<keyword evidence="5 10" id="KW-0133">Cell shape</keyword>
<dbReference type="GO" id="GO:0005975">
    <property type="term" value="P:carbohydrate metabolic process"/>
    <property type="evidence" value="ECO:0007669"/>
    <property type="project" value="InterPro"/>
</dbReference>
<dbReference type="GO" id="GO:0009252">
    <property type="term" value="P:peptidoglycan biosynthetic process"/>
    <property type="evidence" value="ECO:0007669"/>
    <property type="project" value="UniProtKB-UniRule"/>
</dbReference>